<protein>
    <submittedName>
        <fullName evidence="4">NAD(P)-dependent iron-only hydrogenase iron-sulfur protein</fullName>
    </submittedName>
</protein>
<name>A0A1G5RTU4_9FIRM</name>
<dbReference type="CDD" id="cd02980">
    <property type="entry name" value="TRX_Fd_family"/>
    <property type="match status" value="1"/>
</dbReference>
<dbReference type="EMBL" id="FMWL01000002">
    <property type="protein sequence ID" value="SCZ77130.1"/>
    <property type="molecule type" value="Genomic_DNA"/>
</dbReference>
<accession>A0A1G5RTU4</accession>
<keyword evidence="5" id="KW-1185">Reference proteome</keyword>
<dbReference type="SUPFAM" id="SSF52833">
    <property type="entry name" value="Thioredoxin-like"/>
    <property type="match status" value="1"/>
</dbReference>
<keyword evidence="2" id="KW-0408">Iron</keyword>
<dbReference type="PANTHER" id="PTHR43578:SF3">
    <property type="entry name" value="NADH-QUINONE OXIDOREDUCTASE SUBUNIT F"/>
    <property type="match status" value="1"/>
</dbReference>
<organism evidence="4 5">
    <name type="scientific">Acidaminobacter hydrogenoformans DSM 2784</name>
    <dbReference type="NCBI Taxonomy" id="1120920"/>
    <lineage>
        <taxon>Bacteria</taxon>
        <taxon>Bacillati</taxon>
        <taxon>Bacillota</taxon>
        <taxon>Clostridia</taxon>
        <taxon>Peptostreptococcales</taxon>
        <taxon>Acidaminobacteraceae</taxon>
        <taxon>Acidaminobacter</taxon>
    </lineage>
</organism>
<dbReference type="AlphaFoldDB" id="A0A1G5RTU4"/>
<dbReference type="Gene3D" id="3.40.30.10">
    <property type="entry name" value="Glutaredoxin"/>
    <property type="match status" value="1"/>
</dbReference>
<dbReference type="STRING" id="1120920.SAMN03080599_00578"/>
<dbReference type="GO" id="GO:0051536">
    <property type="term" value="F:iron-sulfur cluster binding"/>
    <property type="evidence" value="ECO:0007669"/>
    <property type="project" value="UniProtKB-KW"/>
</dbReference>
<dbReference type="OrthoDB" id="9800692at2"/>
<keyword evidence="3" id="KW-0411">Iron-sulfur</keyword>
<dbReference type="RefSeq" id="WP_092589378.1">
    <property type="nucleotide sequence ID" value="NZ_FMWL01000002.1"/>
</dbReference>
<gene>
    <name evidence="4" type="ORF">SAMN03080599_00578</name>
</gene>
<dbReference type="PANTHER" id="PTHR43578">
    <property type="entry name" value="NADH-QUINONE OXIDOREDUCTASE SUBUNIT F"/>
    <property type="match status" value="1"/>
</dbReference>
<dbReference type="Proteomes" id="UP000199208">
    <property type="component" value="Unassembled WGS sequence"/>
</dbReference>
<evidence type="ECO:0000313" key="5">
    <source>
        <dbReference type="Proteomes" id="UP000199208"/>
    </source>
</evidence>
<proteinExistence type="predicted"/>
<evidence type="ECO:0000256" key="2">
    <source>
        <dbReference type="ARBA" id="ARBA00023004"/>
    </source>
</evidence>
<dbReference type="InterPro" id="IPR036249">
    <property type="entry name" value="Thioredoxin-like_sf"/>
</dbReference>
<sequence length="122" mass="13824">MKSLVELERIQQDVYKRINLRTLKGDYTVSVAVDDCGMAAGARQVLLTFLDEIEKQGLENIRVIQTGCLGDCSIEPVVEIFHEGEPKVTYVHMTEEKARQIVKEHLVNHQVVEAFTIGKLKK</sequence>
<evidence type="ECO:0000256" key="3">
    <source>
        <dbReference type="ARBA" id="ARBA00023014"/>
    </source>
</evidence>
<evidence type="ECO:0000256" key="1">
    <source>
        <dbReference type="ARBA" id="ARBA00022723"/>
    </source>
</evidence>
<keyword evidence="1" id="KW-0479">Metal-binding</keyword>
<reference evidence="4 5" key="1">
    <citation type="submission" date="2016-10" db="EMBL/GenBank/DDBJ databases">
        <authorList>
            <person name="de Groot N.N."/>
        </authorList>
    </citation>
    <scope>NUCLEOTIDE SEQUENCE [LARGE SCALE GENOMIC DNA]</scope>
    <source>
        <strain evidence="4 5">DSM 2784</strain>
    </source>
</reference>
<evidence type="ECO:0000313" key="4">
    <source>
        <dbReference type="EMBL" id="SCZ77130.1"/>
    </source>
</evidence>
<dbReference type="GO" id="GO:0046872">
    <property type="term" value="F:metal ion binding"/>
    <property type="evidence" value="ECO:0007669"/>
    <property type="project" value="UniProtKB-KW"/>
</dbReference>